<dbReference type="SUPFAM" id="SSF48439">
    <property type="entry name" value="Protein prenylyltransferase"/>
    <property type="match status" value="1"/>
</dbReference>
<evidence type="ECO:0000256" key="3">
    <source>
        <dbReference type="PROSITE-ProRule" id="PRU00339"/>
    </source>
</evidence>
<evidence type="ECO:0000313" key="5">
    <source>
        <dbReference type="EMBL" id="EDN61305.1"/>
    </source>
</evidence>
<proteinExistence type="predicted"/>
<keyword evidence="2 3" id="KW-0802">TPR repeat</keyword>
<name>A6ZX63_YEAS7</name>
<dbReference type="SUPFAM" id="SSF81901">
    <property type="entry name" value="HCP-like"/>
    <property type="match status" value="1"/>
</dbReference>
<feature type="compositionally biased region" description="Acidic residues" evidence="4">
    <location>
        <begin position="382"/>
        <end position="397"/>
    </location>
</feature>
<feature type="region of interest" description="Disordered" evidence="4">
    <location>
        <begin position="339"/>
        <end position="397"/>
    </location>
</feature>
<dbReference type="SMR" id="A6ZX63"/>
<dbReference type="EMBL" id="AAFW02000135">
    <property type="protein sequence ID" value="EDN61305.1"/>
    <property type="molecule type" value="Genomic_DNA"/>
</dbReference>
<gene>
    <name evidence="5" type="primary">SKI3</name>
    <name evidence="5" type="ORF">SCY_5890</name>
</gene>
<keyword evidence="1" id="KW-0677">Repeat</keyword>
<evidence type="ECO:0000256" key="2">
    <source>
        <dbReference type="ARBA" id="ARBA00022803"/>
    </source>
</evidence>
<dbReference type="PROSITE" id="PS50005">
    <property type="entry name" value="TPR"/>
    <property type="match status" value="3"/>
</dbReference>
<dbReference type="InterPro" id="IPR039226">
    <property type="entry name" value="Ski3/TTC37"/>
</dbReference>
<reference evidence="5 6" key="1">
    <citation type="journal article" date="2007" name="Proc. Natl. Acad. Sci. U.S.A.">
        <title>Genome sequencing and comparative analysis of Saccharomyces cerevisiae strain YJM789.</title>
        <authorList>
            <person name="Wei W."/>
            <person name="McCusker J.H."/>
            <person name="Hyman R.W."/>
            <person name="Jones T."/>
            <person name="Ning Y."/>
            <person name="Cao Z."/>
            <person name="Gu Z."/>
            <person name="Bruno D."/>
            <person name="Miranda M."/>
            <person name="Nguyen M."/>
            <person name="Wilhelmy J."/>
            <person name="Komp C."/>
            <person name="Tamse R."/>
            <person name="Wang X."/>
            <person name="Jia P."/>
            <person name="Luedi P."/>
            <person name="Oefner P.J."/>
            <person name="David L."/>
            <person name="Dietrich F.S."/>
            <person name="Li Y."/>
            <person name="Davis R.W."/>
            <person name="Steinmetz L.M."/>
        </authorList>
    </citation>
    <scope>NUCLEOTIDE SEQUENCE [LARGE SCALE GENOMIC DNA]</scope>
    <source>
        <strain evidence="5 6">YJM789</strain>
    </source>
</reference>
<comment type="caution">
    <text evidence="5">The sequence shown here is derived from an EMBL/GenBank/DDBJ whole genome shotgun (WGS) entry which is preliminary data.</text>
</comment>
<dbReference type="FunFam" id="1.25.40.10:FF:001187">
    <property type="entry name" value="Superkiller 3 protein"/>
    <property type="match status" value="1"/>
</dbReference>
<dbReference type="PROSITE" id="PS50293">
    <property type="entry name" value="TPR_REGION"/>
    <property type="match status" value="1"/>
</dbReference>
<feature type="compositionally biased region" description="Basic and acidic residues" evidence="4">
    <location>
        <begin position="344"/>
        <end position="381"/>
    </location>
</feature>
<dbReference type="Gene3D" id="1.25.40.10">
    <property type="entry name" value="Tetratricopeptide repeat domain"/>
    <property type="match status" value="5"/>
</dbReference>
<protein>
    <submittedName>
        <fullName evidence="5">Superkiller</fullName>
    </submittedName>
</protein>
<feature type="repeat" description="TPR" evidence="3">
    <location>
        <begin position="702"/>
        <end position="735"/>
    </location>
</feature>
<dbReference type="Proteomes" id="UP000007060">
    <property type="component" value="Unassembled WGS sequence"/>
</dbReference>
<evidence type="ECO:0000313" key="6">
    <source>
        <dbReference type="Proteomes" id="UP000007060"/>
    </source>
</evidence>
<accession>A6ZX63</accession>
<dbReference type="PANTHER" id="PTHR15704:SF7">
    <property type="entry name" value="SUPERKILLER COMPLEX PROTEIN 3"/>
    <property type="match status" value="1"/>
</dbReference>
<dbReference type="GO" id="GO:0006401">
    <property type="term" value="P:RNA catabolic process"/>
    <property type="evidence" value="ECO:0007669"/>
    <property type="project" value="InterPro"/>
</dbReference>
<dbReference type="GO" id="GO:0055087">
    <property type="term" value="C:Ski complex"/>
    <property type="evidence" value="ECO:0007669"/>
    <property type="project" value="InterPro"/>
</dbReference>
<dbReference type="SUPFAM" id="SSF48452">
    <property type="entry name" value="TPR-like"/>
    <property type="match status" value="2"/>
</dbReference>
<dbReference type="HOGENOM" id="CLU_001688_0_0_1"/>
<dbReference type="OrthoDB" id="421075at2759"/>
<dbReference type="InterPro" id="IPR019734">
    <property type="entry name" value="TPR_rpt"/>
</dbReference>
<dbReference type="Pfam" id="PF13181">
    <property type="entry name" value="TPR_8"/>
    <property type="match status" value="1"/>
</dbReference>
<dbReference type="SMART" id="SM00028">
    <property type="entry name" value="TPR"/>
    <property type="match status" value="8"/>
</dbReference>
<dbReference type="FunFam" id="1.25.40.10:FF:002457">
    <property type="entry name" value="Superkiller"/>
    <property type="match status" value="1"/>
</dbReference>
<sequence>MSDIKQLLKEAKQELTNRDYEETIEISEKVLKLDPDNYFAHIFLGKALSSLPASNNVSSNRNLERATNHYVSAAKLVPDNLLAWKGLFLLFRTTEVVPDILSYDEYFDLCGQYADALLKQEQSQVELINDIKLLKKTHPDCQKAFYQHLKPGSLMAETIGRHLSTPQDALLNLIKILSNIETTEIGKTLSQNRLKLKASDPDYQIKLNSFSWEIIKNSEIDQLYNQLVNILADDQKRSEIENQWLEYRIKVLKSMPLDVKKDFFTKVKEMVEDMVLVNHQSLLAWQKYFEWTDYEDLDNMDAPLIIKYFKKFPKDPLAMILYSWLSSKLSKYDIKSLESANKPPEGHKKTEKETDIKDVDETNEDEVKDRVEDEVKDRVEDEVKDQDEEAKEDEEEDLDDIEIGLLEEEVVTVLTENIVKCKNNILAHRILCQYYLLTKEYEAALPYIKNGISLIAYNIKDLGVHLPLTKREFSLDLATVYTYVDAPKDHNAALKLYDNILSGDFSNIQAKMGKGIIFIERKNWKDAMTLLTQVHEQSPNNLEVLSELSWSKAHMGYMDEALAGLDTVIKGIKGMDLRSIDFRALNLWRQAKVYIMKHASINDAKQENVKCAFKLLIQSIKILDTFAPGFSTLGDIYCHYYKDHLRAFKCYFKAFDLDAGDYTAAKYITETYASKPNWQAASSIASRLIKGEKAKAELRSNNWPFRVVGIAHLEKQEESDSIEWFQSALRVDPNDVESWVGLGQAYHACGRIEASIKVFDKAIQLRPSHTFAQYFKAISLCDVGEYLESLDILEKVCQEAATEESFQIGLVEVLMRCSLDLYSQGFLLKSVSIAKDTIERIKIIISELKCENQQVWIYLSQVLRLFIWIESKVDTLPVESLVSIFENSQFSGSEEIDSVDNIKIDTLLDSTTDDNVSIACKFLILASKYSVSDQKFTDIAGTVRASYWYNIGISELTAFITLKEPQYRDAAIFAFKKSIQLQSNTSETWIGLGIATMDINFRVSQHCFIKATALEPKATNTWFNLAMLGLKKKDTEFAQQVLNKLQSLAPQDSSPWLGMALILEEQGDIIGSSKLFAHSFILSNGRSKAAQFMYAKNVLENHINNGDDERDIETVEKLTTASIALEQFFKKSPDSQFALQCALLTLERLHHYENANELANRLIGILEKKFEKTQDERELFNFAIIKGQFARIHLGLGNFELSIENADLSQGIISESSDEKSMKTKISNHICLGLSYFFLNDFDQTLNQFQELLSISKDSKHLVVLIAKVLYDVGESDTKEIALQELTEYIATSGADLLVTLTIAAMSILDDKREDLSIILEELKALPLSKQIIDKHKDAPYLIEEITKRLYRNDTGKQVWQRSAYFFPNNLKVWERLDKNIQRRIASNGQNKVTAEEMSKLYCESKNLRSIQRGMFLCPWNVTAVKALNECF</sequence>
<dbReference type="InterPro" id="IPR040962">
    <property type="entry name" value="TPR_22"/>
</dbReference>
<dbReference type="InterPro" id="IPR011990">
    <property type="entry name" value="TPR-like_helical_dom_sf"/>
</dbReference>
<feature type="repeat" description="TPR" evidence="3">
    <location>
        <begin position="736"/>
        <end position="769"/>
    </location>
</feature>
<organism evidence="5 6">
    <name type="scientific">Saccharomyces cerevisiae (strain YJM789)</name>
    <name type="common">Baker's yeast</name>
    <dbReference type="NCBI Taxonomy" id="307796"/>
    <lineage>
        <taxon>Eukaryota</taxon>
        <taxon>Fungi</taxon>
        <taxon>Dikarya</taxon>
        <taxon>Ascomycota</taxon>
        <taxon>Saccharomycotina</taxon>
        <taxon>Saccharomycetes</taxon>
        <taxon>Saccharomycetales</taxon>
        <taxon>Saccharomycetaceae</taxon>
        <taxon>Saccharomyces</taxon>
    </lineage>
</organism>
<dbReference type="Pfam" id="PF18833">
    <property type="entry name" value="TPR_22"/>
    <property type="match status" value="1"/>
</dbReference>
<dbReference type="PANTHER" id="PTHR15704">
    <property type="entry name" value="SUPERKILLER 3 PROTEIN-RELATED"/>
    <property type="match status" value="1"/>
</dbReference>
<evidence type="ECO:0000256" key="4">
    <source>
        <dbReference type="SAM" id="MobiDB-lite"/>
    </source>
</evidence>
<feature type="repeat" description="TPR" evidence="3">
    <location>
        <begin position="1226"/>
        <end position="1259"/>
    </location>
</feature>
<evidence type="ECO:0000256" key="1">
    <source>
        <dbReference type="ARBA" id="ARBA00022737"/>
    </source>
</evidence>